<sequence length="493" mass="52629">MNRADMVDALRRVVGPRAVIDDAATLLTYEADGCVLDTHAPNVVVLPATTEETAEVVRIANRAGMPIVPRGAGTGLSGGATPIHGGIVISTARMERVLEVDVRNRRVRVQPGVINWELSQYLSPYGYAFMPDPSSQKACTIGGNIANNSGGPHCLKYGMTTNHVLALRVVLPDGSVIWTGDGRQDGIGYDLAGVLTGSEGACGIITEAWVRMTRLPESLRVVLALFPDIPSASQTVSTVIARGFLPAALEMMDQLAIRAVNGMYRLGLPESAGAALLIELDGVNDGLDDLLAEVTGICRDLGAMEVRPAKTAAEQAQVWAARKNAFGAMGRLAPTYYLVDTVVPRTRLPATLARVGEVSRDYRLPIANVFHAGDGNLHPLILFDRRDKSQLERALNAATDILRESINQGGVISGEHGIGVEKRDYMDLLFTTDDLAAMAGLKRSFDPREMFNPGKIFPKGVGCGELAALRQRGLPAADLMGTDTNSVPAGTWL</sequence>
<evidence type="ECO:0000313" key="7">
    <source>
        <dbReference type="Proteomes" id="UP000000263"/>
    </source>
</evidence>
<dbReference type="GO" id="GO:0004458">
    <property type="term" value="F:D-lactate dehydrogenase (cytochrome) activity"/>
    <property type="evidence" value="ECO:0007669"/>
    <property type="project" value="UniProtKB-EC"/>
</dbReference>
<dbReference type="InterPro" id="IPR036318">
    <property type="entry name" value="FAD-bd_PCMH-like_sf"/>
</dbReference>
<dbReference type="Gene3D" id="3.30.465.10">
    <property type="match status" value="1"/>
</dbReference>
<dbReference type="PROSITE" id="PS51387">
    <property type="entry name" value="FAD_PCMH"/>
    <property type="match status" value="1"/>
</dbReference>
<feature type="domain" description="FAD-binding PCMH-type" evidence="5">
    <location>
        <begin position="36"/>
        <end position="215"/>
    </location>
</feature>
<dbReference type="SUPFAM" id="SSF55103">
    <property type="entry name" value="FAD-linked oxidases, C-terminal domain"/>
    <property type="match status" value="1"/>
</dbReference>
<dbReference type="SUPFAM" id="SSF56176">
    <property type="entry name" value="FAD-binding/transporter-associated domain-like"/>
    <property type="match status" value="1"/>
</dbReference>
<dbReference type="GO" id="GO:0071949">
    <property type="term" value="F:FAD binding"/>
    <property type="evidence" value="ECO:0007669"/>
    <property type="project" value="InterPro"/>
</dbReference>
<protein>
    <submittedName>
        <fullName evidence="6">D-lactate dehydrogenase (Cytochrome)</fullName>
        <ecNumber evidence="6">1.1.2.4</ecNumber>
    </submittedName>
</protein>
<reference evidence="6 7" key="1">
    <citation type="submission" date="2007-08" db="EMBL/GenBank/DDBJ databases">
        <title>Complete sequence of Roseiflexus castenholzii DSM 13941.</title>
        <authorList>
            <consortium name="US DOE Joint Genome Institute"/>
            <person name="Copeland A."/>
            <person name="Lucas S."/>
            <person name="Lapidus A."/>
            <person name="Barry K."/>
            <person name="Glavina del Rio T."/>
            <person name="Dalin E."/>
            <person name="Tice H."/>
            <person name="Pitluck S."/>
            <person name="Thompson L.S."/>
            <person name="Brettin T."/>
            <person name="Bruce D."/>
            <person name="Detter J.C."/>
            <person name="Han C."/>
            <person name="Tapia R."/>
            <person name="Schmutz J."/>
            <person name="Larimer F."/>
            <person name="Land M."/>
            <person name="Hauser L."/>
            <person name="Kyrpides N."/>
            <person name="Mikhailova N."/>
            <person name="Bryant D.A."/>
            <person name="Hanada S."/>
            <person name="Tsukatani Y."/>
            <person name="Richardson P."/>
        </authorList>
    </citation>
    <scope>NUCLEOTIDE SEQUENCE [LARGE SCALE GENOMIC DNA]</scope>
    <source>
        <strain evidence="7">DSM 13941 / HLO8</strain>
    </source>
</reference>
<name>A7NRI1_ROSCS</name>
<dbReference type="PANTHER" id="PTHR42934">
    <property type="entry name" value="GLYCOLATE OXIDASE SUBUNIT GLCD"/>
    <property type="match status" value="1"/>
</dbReference>
<dbReference type="HOGENOM" id="CLU_017779_9_2_0"/>
<dbReference type="EMBL" id="CP000804">
    <property type="protein sequence ID" value="ABU60177.1"/>
    <property type="molecule type" value="Genomic_DNA"/>
</dbReference>
<dbReference type="InterPro" id="IPR051914">
    <property type="entry name" value="FAD-linked_OxidoTrans_Type4"/>
</dbReference>
<keyword evidence="3" id="KW-0274">FAD</keyword>
<dbReference type="InterPro" id="IPR016171">
    <property type="entry name" value="Vanillyl_alc_oxidase_C-sub2"/>
</dbReference>
<dbReference type="InterPro" id="IPR006094">
    <property type="entry name" value="Oxid_FAD_bind_N"/>
</dbReference>
<proteinExistence type="predicted"/>
<dbReference type="PANTHER" id="PTHR42934:SF1">
    <property type="entry name" value="GLYCOLATE OXIDASE SUBUNIT GLCD"/>
    <property type="match status" value="1"/>
</dbReference>
<organism evidence="6 7">
    <name type="scientific">Roseiflexus castenholzii (strain DSM 13941 / HLO8)</name>
    <dbReference type="NCBI Taxonomy" id="383372"/>
    <lineage>
        <taxon>Bacteria</taxon>
        <taxon>Bacillati</taxon>
        <taxon>Chloroflexota</taxon>
        <taxon>Chloroflexia</taxon>
        <taxon>Chloroflexales</taxon>
        <taxon>Roseiflexineae</taxon>
        <taxon>Roseiflexaceae</taxon>
        <taxon>Roseiflexus</taxon>
    </lineage>
</organism>
<keyword evidence="4 6" id="KW-0560">Oxidoreductase</keyword>
<dbReference type="OrthoDB" id="9767256at2"/>
<dbReference type="InterPro" id="IPR016166">
    <property type="entry name" value="FAD-bd_PCMH"/>
</dbReference>
<dbReference type="KEGG" id="rca:Rcas_4146"/>
<dbReference type="Gene3D" id="1.10.45.10">
    <property type="entry name" value="Vanillyl-alcohol Oxidase, Chain A, domain 4"/>
    <property type="match status" value="1"/>
</dbReference>
<dbReference type="Pfam" id="PF02913">
    <property type="entry name" value="FAD-oxidase_C"/>
    <property type="match status" value="1"/>
</dbReference>
<dbReference type="AlphaFoldDB" id="A7NRI1"/>
<evidence type="ECO:0000256" key="3">
    <source>
        <dbReference type="ARBA" id="ARBA00022827"/>
    </source>
</evidence>
<gene>
    <name evidence="6" type="ordered locus">Rcas_4146</name>
</gene>
<dbReference type="Gene3D" id="3.30.70.2740">
    <property type="match status" value="1"/>
</dbReference>
<dbReference type="InterPro" id="IPR016169">
    <property type="entry name" value="FAD-bd_PCMH_sub2"/>
</dbReference>
<evidence type="ECO:0000256" key="4">
    <source>
        <dbReference type="ARBA" id="ARBA00023002"/>
    </source>
</evidence>
<comment type="cofactor">
    <cofactor evidence="1">
        <name>FAD</name>
        <dbReference type="ChEBI" id="CHEBI:57692"/>
    </cofactor>
</comment>
<dbReference type="STRING" id="383372.Rcas_4146"/>
<evidence type="ECO:0000313" key="6">
    <source>
        <dbReference type="EMBL" id="ABU60177.1"/>
    </source>
</evidence>
<dbReference type="InterPro" id="IPR004113">
    <property type="entry name" value="FAD-bd_oxidored_4_C"/>
</dbReference>
<evidence type="ECO:0000259" key="5">
    <source>
        <dbReference type="PROSITE" id="PS51387"/>
    </source>
</evidence>
<dbReference type="InterPro" id="IPR016164">
    <property type="entry name" value="FAD-linked_Oxase-like_C"/>
</dbReference>
<evidence type="ECO:0000256" key="1">
    <source>
        <dbReference type="ARBA" id="ARBA00001974"/>
    </source>
</evidence>
<dbReference type="RefSeq" id="WP_012122598.1">
    <property type="nucleotide sequence ID" value="NC_009767.1"/>
</dbReference>
<evidence type="ECO:0000256" key="2">
    <source>
        <dbReference type="ARBA" id="ARBA00022630"/>
    </source>
</evidence>
<dbReference type="Proteomes" id="UP000000263">
    <property type="component" value="Chromosome"/>
</dbReference>
<dbReference type="Pfam" id="PF01565">
    <property type="entry name" value="FAD_binding_4"/>
    <property type="match status" value="1"/>
</dbReference>
<accession>A7NRI1</accession>
<keyword evidence="2" id="KW-0285">Flavoprotein</keyword>
<dbReference type="eggNOG" id="COG0277">
    <property type="taxonomic scope" value="Bacteria"/>
</dbReference>
<keyword evidence="7" id="KW-1185">Reference proteome</keyword>
<dbReference type="EC" id="1.1.2.4" evidence="6"/>